<feature type="domain" description="Thiamine pyrophosphate enzyme central" evidence="12">
    <location>
        <begin position="188"/>
        <end position="319"/>
    </location>
</feature>
<dbReference type="GO" id="GO:0050660">
    <property type="term" value="F:flavin adenine dinucleotide binding"/>
    <property type="evidence" value="ECO:0007669"/>
    <property type="project" value="TreeGrafter"/>
</dbReference>
<evidence type="ECO:0000256" key="2">
    <source>
        <dbReference type="ARBA" id="ARBA00005025"/>
    </source>
</evidence>
<protein>
    <recommendedName>
        <fullName evidence="4">acetolactate synthase</fullName>
        <ecNumber evidence="4">2.2.1.6</ecNumber>
    </recommendedName>
</protein>
<proteinExistence type="inferred from homology"/>
<dbReference type="EMBL" id="LZLR01000002">
    <property type="protein sequence ID" value="OBK27499.1"/>
    <property type="molecule type" value="Genomic_DNA"/>
</dbReference>
<dbReference type="NCBIfam" id="NF005485">
    <property type="entry name" value="PRK07092.1"/>
    <property type="match status" value="1"/>
</dbReference>
<keyword evidence="6" id="KW-0285">Flavoprotein</keyword>
<evidence type="ECO:0000256" key="10">
    <source>
        <dbReference type="ARBA" id="ARBA00048670"/>
    </source>
</evidence>
<keyword evidence="9" id="KW-0100">Branched-chain amino acid biosynthesis</keyword>
<dbReference type="GO" id="GO:0000287">
    <property type="term" value="F:magnesium ion binding"/>
    <property type="evidence" value="ECO:0007669"/>
    <property type="project" value="InterPro"/>
</dbReference>
<dbReference type="InterPro" id="IPR012000">
    <property type="entry name" value="Thiamin_PyroP_enz_cen_dom"/>
</dbReference>
<feature type="domain" description="Thiamine pyrophosphate enzyme N-terminal TPP-binding" evidence="14">
    <location>
        <begin position="3"/>
        <end position="104"/>
    </location>
</feature>
<evidence type="ECO:0000256" key="4">
    <source>
        <dbReference type="ARBA" id="ARBA00013145"/>
    </source>
</evidence>
<dbReference type="AlphaFoldDB" id="A0A1A3P2J8"/>
<comment type="pathway">
    <text evidence="1">Amino-acid biosynthesis; L-isoleucine biosynthesis; L-isoleucine from 2-oxobutanoate: step 1/4.</text>
</comment>
<dbReference type="CDD" id="cd07035">
    <property type="entry name" value="TPP_PYR_POX_like"/>
    <property type="match status" value="1"/>
</dbReference>
<dbReference type="Gene3D" id="3.40.50.970">
    <property type="match status" value="2"/>
</dbReference>
<evidence type="ECO:0000313" key="16">
    <source>
        <dbReference type="Proteomes" id="UP000093819"/>
    </source>
</evidence>
<dbReference type="InterPro" id="IPR012001">
    <property type="entry name" value="Thiamin_PyroP_enz_TPP-bd_dom"/>
</dbReference>
<feature type="domain" description="Thiamine pyrophosphate enzyme TPP-binding" evidence="13">
    <location>
        <begin position="380"/>
        <end position="521"/>
    </location>
</feature>
<dbReference type="PANTHER" id="PTHR18968:SF86">
    <property type="entry name" value="ACETOLACTATE SYNTHASE LARGE SUBUNIT ILVX-RELATED"/>
    <property type="match status" value="1"/>
</dbReference>
<dbReference type="SUPFAM" id="SSF52467">
    <property type="entry name" value="DHS-like NAD/FAD-binding domain"/>
    <property type="match status" value="1"/>
</dbReference>
<evidence type="ECO:0000256" key="9">
    <source>
        <dbReference type="ARBA" id="ARBA00023304"/>
    </source>
</evidence>
<evidence type="ECO:0000256" key="11">
    <source>
        <dbReference type="RuleBase" id="RU362132"/>
    </source>
</evidence>
<organism evidence="15 16">
    <name type="scientific">Mycobacterium asiaticum</name>
    <dbReference type="NCBI Taxonomy" id="1790"/>
    <lineage>
        <taxon>Bacteria</taxon>
        <taxon>Bacillati</taxon>
        <taxon>Actinomycetota</taxon>
        <taxon>Actinomycetes</taxon>
        <taxon>Mycobacteriales</taxon>
        <taxon>Mycobacteriaceae</taxon>
        <taxon>Mycobacterium</taxon>
    </lineage>
</organism>
<evidence type="ECO:0000256" key="1">
    <source>
        <dbReference type="ARBA" id="ARBA00004974"/>
    </source>
</evidence>
<name>A0A1A3P2J8_MYCAS</name>
<comment type="similarity">
    <text evidence="3 11">Belongs to the TPP enzyme family.</text>
</comment>
<dbReference type="GO" id="GO:0009099">
    <property type="term" value="P:L-valine biosynthetic process"/>
    <property type="evidence" value="ECO:0007669"/>
    <property type="project" value="UniProtKB-UniPathway"/>
</dbReference>
<dbReference type="GO" id="GO:0030976">
    <property type="term" value="F:thiamine pyrophosphate binding"/>
    <property type="evidence" value="ECO:0007669"/>
    <property type="project" value="InterPro"/>
</dbReference>
<dbReference type="SUPFAM" id="SSF52518">
    <property type="entry name" value="Thiamin diphosphate-binding fold (THDP-binding)"/>
    <property type="match status" value="2"/>
</dbReference>
<dbReference type="Pfam" id="PF00205">
    <property type="entry name" value="TPP_enzyme_M"/>
    <property type="match status" value="1"/>
</dbReference>
<dbReference type="Gene3D" id="3.40.50.1220">
    <property type="entry name" value="TPP-binding domain"/>
    <property type="match status" value="1"/>
</dbReference>
<evidence type="ECO:0000259" key="12">
    <source>
        <dbReference type="Pfam" id="PF00205"/>
    </source>
</evidence>
<dbReference type="Proteomes" id="UP000093819">
    <property type="component" value="Unassembled WGS sequence"/>
</dbReference>
<dbReference type="OrthoDB" id="2443624at2"/>
<reference evidence="15 16" key="1">
    <citation type="submission" date="2016-06" db="EMBL/GenBank/DDBJ databases">
        <authorList>
            <person name="Kjaerup R.B."/>
            <person name="Dalgaard T.S."/>
            <person name="Juul-Madsen H.R."/>
        </authorList>
    </citation>
    <scope>NUCLEOTIDE SEQUENCE [LARGE SCALE GENOMIC DNA]</scope>
    <source>
        <strain evidence="15 16">1245335.1</strain>
    </source>
</reference>
<dbReference type="InterPro" id="IPR029035">
    <property type="entry name" value="DHS-like_NAD/FAD-binding_dom"/>
</dbReference>
<evidence type="ECO:0000256" key="5">
    <source>
        <dbReference type="ARBA" id="ARBA00022605"/>
    </source>
</evidence>
<comment type="caution">
    <text evidence="15">The sequence shown here is derived from an EMBL/GenBank/DDBJ whole genome shotgun (WGS) entry which is preliminary data.</text>
</comment>
<evidence type="ECO:0000259" key="13">
    <source>
        <dbReference type="Pfam" id="PF02775"/>
    </source>
</evidence>
<evidence type="ECO:0000256" key="6">
    <source>
        <dbReference type="ARBA" id="ARBA00022630"/>
    </source>
</evidence>
<sequence length="531" mass="57026">MPTVREAFFEVARGLGLTTVFGNPGSTEEPFLKDFPTDFRYVLALQESPAVAMADAYAQRTGRPALVNLHTAAGMGNAVGNIASAWYNRAPLILTAGQQTREMLLLEPYLTNVHPQLVAQPFVKWAYEPARAEDVPAALVRAYAAAVLPPAGPVFLSIPMDDGDQPCPRIPLTRRVSDRLPADRDTLAELIAALTAAQSPVLVIGGAVDQAGGWDDAVELAERLRCAVWAAPGEGRPGFPETHPLYQGTLPPAIDPLARTLSGHDLIVVIGAPVFRYYPFVPGDYLPAGAQLFHITDDPSEAARAPVGTAVLADPGRSCAVLAAALPPARQPLPTVRPALVPNQPDARITPEWLYHTIQDCRPKDSVIVQESLSTMRQLRQQIPTDRPRSFFSMSSGVLGYGLPAAVGVALAERDEGTHRKVICIVGDGAANYVIQGLWTAAQHNLPILFVIVRNGAYNILKSFADLLDTPDVPGLDLPGLDFVALAQGYGCNAERVTSPDDLYGVIKRGIDYKRPHLVEVQVDATVPPLI</sequence>
<evidence type="ECO:0000256" key="3">
    <source>
        <dbReference type="ARBA" id="ARBA00007812"/>
    </source>
</evidence>
<evidence type="ECO:0000259" key="14">
    <source>
        <dbReference type="Pfam" id="PF02776"/>
    </source>
</evidence>
<keyword evidence="5" id="KW-0028">Amino-acid biosynthesis</keyword>
<dbReference type="RefSeq" id="WP_065033614.1">
    <property type="nucleotide sequence ID" value="NZ_LZLR01000002.1"/>
</dbReference>
<dbReference type="GO" id="GO:0009097">
    <property type="term" value="P:isoleucine biosynthetic process"/>
    <property type="evidence" value="ECO:0007669"/>
    <property type="project" value="UniProtKB-UniPathway"/>
</dbReference>
<evidence type="ECO:0000256" key="7">
    <source>
        <dbReference type="ARBA" id="ARBA00022827"/>
    </source>
</evidence>
<comment type="pathway">
    <text evidence="2">Amino-acid biosynthesis; L-valine biosynthesis; L-valine from pyruvate: step 1/4.</text>
</comment>
<dbReference type="EC" id="2.2.1.6" evidence="4"/>
<evidence type="ECO:0000313" key="15">
    <source>
        <dbReference type="EMBL" id="OBK27499.1"/>
    </source>
</evidence>
<dbReference type="PANTHER" id="PTHR18968">
    <property type="entry name" value="THIAMINE PYROPHOSPHATE ENZYMES"/>
    <property type="match status" value="1"/>
</dbReference>
<dbReference type="UniPathway" id="UPA00047">
    <property type="reaction ID" value="UER00055"/>
</dbReference>
<dbReference type="GO" id="GO:0003984">
    <property type="term" value="F:acetolactate synthase activity"/>
    <property type="evidence" value="ECO:0007669"/>
    <property type="project" value="UniProtKB-EC"/>
</dbReference>
<accession>A0A1A3P2J8</accession>
<dbReference type="CDD" id="cd02002">
    <property type="entry name" value="TPP_BFDC"/>
    <property type="match status" value="1"/>
</dbReference>
<dbReference type="Pfam" id="PF02775">
    <property type="entry name" value="TPP_enzyme_C"/>
    <property type="match status" value="1"/>
</dbReference>
<evidence type="ECO:0000256" key="8">
    <source>
        <dbReference type="ARBA" id="ARBA00023052"/>
    </source>
</evidence>
<gene>
    <name evidence="15" type="ORF">A5635_00695</name>
</gene>
<keyword evidence="7" id="KW-0274">FAD</keyword>
<keyword evidence="8 11" id="KW-0786">Thiamine pyrophosphate</keyword>
<dbReference type="UniPathway" id="UPA00049">
    <property type="reaction ID" value="UER00059"/>
</dbReference>
<dbReference type="InterPro" id="IPR011766">
    <property type="entry name" value="TPP_enzyme_TPP-bd"/>
</dbReference>
<dbReference type="InterPro" id="IPR029061">
    <property type="entry name" value="THDP-binding"/>
</dbReference>
<comment type="catalytic activity">
    <reaction evidence="10">
        <text>2 pyruvate + H(+) = (2S)-2-acetolactate + CO2</text>
        <dbReference type="Rhea" id="RHEA:25249"/>
        <dbReference type="ChEBI" id="CHEBI:15361"/>
        <dbReference type="ChEBI" id="CHEBI:15378"/>
        <dbReference type="ChEBI" id="CHEBI:16526"/>
        <dbReference type="ChEBI" id="CHEBI:58476"/>
        <dbReference type="EC" id="2.2.1.6"/>
    </reaction>
</comment>
<dbReference type="InterPro" id="IPR045229">
    <property type="entry name" value="TPP_enz"/>
</dbReference>
<dbReference type="Pfam" id="PF02776">
    <property type="entry name" value="TPP_enzyme_N"/>
    <property type="match status" value="1"/>
</dbReference>